<keyword evidence="4" id="KW-1185">Reference proteome</keyword>
<evidence type="ECO:0000313" key="4">
    <source>
        <dbReference type="Proteomes" id="UP001140560"/>
    </source>
</evidence>
<keyword evidence="1" id="KW-0175">Coiled coil</keyword>
<gene>
    <name evidence="3" type="ORF">N0V83_007792</name>
</gene>
<protein>
    <submittedName>
        <fullName evidence="3">Uncharacterized protein</fullName>
    </submittedName>
</protein>
<feature type="region of interest" description="Disordered" evidence="2">
    <location>
        <begin position="1"/>
        <end position="27"/>
    </location>
</feature>
<evidence type="ECO:0000256" key="2">
    <source>
        <dbReference type="SAM" id="MobiDB-lite"/>
    </source>
</evidence>
<name>A0A9W8Y3E2_9PLEO</name>
<dbReference type="Proteomes" id="UP001140560">
    <property type="component" value="Unassembled WGS sequence"/>
</dbReference>
<reference evidence="3" key="1">
    <citation type="submission" date="2022-10" db="EMBL/GenBank/DDBJ databases">
        <title>Tapping the CABI collections for fungal endophytes: first genome assemblies for Collariella, Neodidymelliopsis, Ascochyta clinopodiicola, Didymella pomorum, Didymosphaeria variabile, Neocosmospora piperis and Neocucurbitaria cava.</title>
        <authorList>
            <person name="Hill R."/>
        </authorList>
    </citation>
    <scope>NUCLEOTIDE SEQUENCE</scope>
    <source>
        <strain evidence="3">IMI 356814</strain>
    </source>
</reference>
<sequence length="432" mass="48519">MPLIRPPPPSTSSPTPTSPKQQLPTLAPCPRPDYVANKDDWFQITSPKPFPDLDICSSCYNTSFCNTRYGGCISKAPPKPENVSTRCDFSDTWCRIAYLWLFKQNAPDLDLLGSVAAIRHDEDGACPNLDLTNPEAKNGAKPPVTRTWSCLYDPKTNSLVEDLTVCSDCVAHIHLMFPCLRGIFCPVANGQKLLATCDFFMRGIRQPRFLEYVDNFTNLAEKTLETGTRDVSPLIEHIRKWAPIPSCMRGAVVAGEKRYALPSTVADFTACQECYMKYVQPLPSKSPPPQIVSQLESSIPPPGSGFTCDLYSPRLQQYFQDAATSNDIQAYRQKLVARSNKLQEINLQIRNLRQEHRQLKAQSDMHMSMMRMEQTSAMTTSMAWSVSSWSAPPIDWRASNAHMSQGNQLALQAAMRLDSITMLEAEWAEHWE</sequence>
<organism evidence="3 4">
    <name type="scientific">Neocucurbitaria cava</name>
    <dbReference type="NCBI Taxonomy" id="798079"/>
    <lineage>
        <taxon>Eukaryota</taxon>
        <taxon>Fungi</taxon>
        <taxon>Dikarya</taxon>
        <taxon>Ascomycota</taxon>
        <taxon>Pezizomycotina</taxon>
        <taxon>Dothideomycetes</taxon>
        <taxon>Pleosporomycetidae</taxon>
        <taxon>Pleosporales</taxon>
        <taxon>Pleosporineae</taxon>
        <taxon>Cucurbitariaceae</taxon>
        <taxon>Neocucurbitaria</taxon>
    </lineage>
</organism>
<dbReference type="OrthoDB" id="5324692at2759"/>
<feature type="compositionally biased region" description="Pro residues" evidence="2">
    <location>
        <begin position="1"/>
        <end position="11"/>
    </location>
</feature>
<accession>A0A9W8Y3E2</accession>
<evidence type="ECO:0000313" key="3">
    <source>
        <dbReference type="EMBL" id="KAJ4366157.1"/>
    </source>
</evidence>
<comment type="caution">
    <text evidence="3">The sequence shown here is derived from an EMBL/GenBank/DDBJ whole genome shotgun (WGS) entry which is preliminary data.</text>
</comment>
<evidence type="ECO:0000256" key="1">
    <source>
        <dbReference type="SAM" id="Coils"/>
    </source>
</evidence>
<feature type="coiled-coil region" evidence="1">
    <location>
        <begin position="335"/>
        <end position="362"/>
    </location>
</feature>
<dbReference type="EMBL" id="JAPEUY010000014">
    <property type="protein sequence ID" value="KAJ4366157.1"/>
    <property type="molecule type" value="Genomic_DNA"/>
</dbReference>
<proteinExistence type="predicted"/>
<dbReference type="AlphaFoldDB" id="A0A9W8Y3E2"/>